<dbReference type="PANTHER" id="PTHR47837">
    <property type="entry name" value="GTP PYROPHOSPHOKINASE YJBM"/>
    <property type="match status" value="1"/>
</dbReference>
<comment type="caution">
    <text evidence="2">The sequence shown here is derived from an EMBL/GenBank/DDBJ whole genome shotgun (WGS) entry which is preliminary data.</text>
</comment>
<dbReference type="InterPro" id="IPR052366">
    <property type="entry name" value="GTP_Pyrophosphokinase"/>
</dbReference>
<dbReference type="Proteomes" id="UP000298017">
    <property type="component" value="Unassembled WGS sequence"/>
</dbReference>
<gene>
    <name evidence="2" type="ORF">E4P33_10035</name>
</gene>
<organism evidence="2 3">
    <name type="scientific">Kocuria rhizophila</name>
    <dbReference type="NCBI Taxonomy" id="72000"/>
    <lineage>
        <taxon>Bacteria</taxon>
        <taxon>Bacillati</taxon>
        <taxon>Actinomycetota</taxon>
        <taxon>Actinomycetes</taxon>
        <taxon>Micrococcales</taxon>
        <taxon>Micrococcaceae</taxon>
        <taxon>Kocuria</taxon>
    </lineage>
</organism>
<accession>A0AAX2SC72</accession>
<feature type="domain" description="RelA/SpoT" evidence="1">
    <location>
        <begin position="61"/>
        <end position="183"/>
    </location>
</feature>
<name>A0AAX2SC72_KOCRH</name>
<dbReference type="Gene3D" id="3.30.460.10">
    <property type="entry name" value="Beta Polymerase, domain 2"/>
    <property type="match status" value="1"/>
</dbReference>
<protein>
    <submittedName>
        <fullName evidence="2">GTP pyrophosphokinase family protein</fullName>
    </submittedName>
</protein>
<evidence type="ECO:0000313" key="3">
    <source>
        <dbReference type="Proteomes" id="UP000298017"/>
    </source>
</evidence>
<sequence>MDTPQSPVLNALERFHATREEVEHFVVTYRSAIDEIETKVRVLRREFTSVHDYNPIEHVSSRLKGLDSLHRKAESRGLNSLAEIKDNLTDIAGVRITCSFAHDVYRVRDMLCSQEDLTLVQEKDYIREPKESGYRSLHLIVKVPVFLSSQVEVVPVEVQIRTIAMDFWASLEHKIHYKLAGEVPEDLRRRLVSAADTAAAMDTEMEALHHEMRQLKEVNRDGVDPIVGQMLRTLSLFERERQ</sequence>
<dbReference type="CDD" id="cd05399">
    <property type="entry name" value="NT_Rel-Spo_like"/>
    <property type="match status" value="1"/>
</dbReference>
<evidence type="ECO:0000259" key="1">
    <source>
        <dbReference type="SMART" id="SM00954"/>
    </source>
</evidence>
<dbReference type="PANTHER" id="PTHR47837:SF2">
    <property type="entry name" value="GTP PYROPHOSPHOKINASE YWAC"/>
    <property type="match status" value="1"/>
</dbReference>
<dbReference type="EMBL" id="SPNK01000012">
    <property type="protein sequence ID" value="TFH99867.1"/>
    <property type="molecule type" value="Genomic_DNA"/>
</dbReference>
<keyword evidence="3" id="KW-1185">Reference proteome</keyword>
<dbReference type="InterPro" id="IPR007685">
    <property type="entry name" value="RelA_SpoT"/>
</dbReference>
<proteinExistence type="predicted"/>
<dbReference type="SMART" id="SM00954">
    <property type="entry name" value="RelA_SpoT"/>
    <property type="match status" value="1"/>
</dbReference>
<dbReference type="GO" id="GO:0015969">
    <property type="term" value="P:guanosine tetraphosphate metabolic process"/>
    <property type="evidence" value="ECO:0007669"/>
    <property type="project" value="InterPro"/>
</dbReference>
<dbReference type="InterPro" id="IPR043519">
    <property type="entry name" value="NT_sf"/>
</dbReference>
<dbReference type="Gene3D" id="1.10.287.860">
    <property type="entry name" value="Nucleotidyltransferase"/>
    <property type="match status" value="1"/>
</dbReference>
<reference evidence="2 3" key="1">
    <citation type="submission" date="2019-03" db="EMBL/GenBank/DDBJ databases">
        <title>Genome Sequencing and Assembly of Various Microbes Isolated from Alder Root Nodule.</title>
        <authorList>
            <person name="Swanson E."/>
            <person name="Sevigny J.L."/>
            <person name="Pesce C."/>
            <person name="Davis I."/>
            <person name="Kleiner V."/>
            <person name="Tisa L."/>
        </authorList>
    </citation>
    <scope>NUCLEOTIDE SEQUENCE [LARGE SCALE GENOMIC DNA]</scope>
    <source>
        <strain evidence="2 3">4R-31</strain>
    </source>
</reference>
<evidence type="ECO:0000313" key="2">
    <source>
        <dbReference type="EMBL" id="TFH99867.1"/>
    </source>
</evidence>
<dbReference type="SUPFAM" id="SSF81301">
    <property type="entry name" value="Nucleotidyltransferase"/>
    <property type="match status" value="1"/>
</dbReference>
<dbReference type="Pfam" id="PF04607">
    <property type="entry name" value="RelA_SpoT"/>
    <property type="match status" value="1"/>
</dbReference>
<dbReference type="AlphaFoldDB" id="A0AAX2SC72"/>
<dbReference type="RefSeq" id="WP_135010817.1">
    <property type="nucleotide sequence ID" value="NZ_JAYEXM010000005.1"/>
</dbReference>